<name>A0A0S8K1J8_UNCW3</name>
<comment type="caution">
    <text evidence="2">The sequence shown here is derived from an EMBL/GenBank/DDBJ whole genome shotgun (WGS) entry which is preliminary data.</text>
</comment>
<evidence type="ECO:0000313" key="2">
    <source>
        <dbReference type="EMBL" id="KPL15844.1"/>
    </source>
</evidence>
<dbReference type="Pfam" id="PF00583">
    <property type="entry name" value="Acetyltransf_1"/>
    <property type="match status" value="1"/>
</dbReference>
<dbReference type="GO" id="GO:0016747">
    <property type="term" value="F:acyltransferase activity, transferring groups other than amino-acyl groups"/>
    <property type="evidence" value="ECO:0007669"/>
    <property type="project" value="InterPro"/>
</dbReference>
<dbReference type="InterPro" id="IPR000182">
    <property type="entry name" value="GNAT_dom"/>
</dbReference>
<evidence type="ECO:0000313" key="3">
    <source>
        <dbReference type="Proteomes" id="UP000050975"/>
    </source>
</evidence>
<sequence length="192" mass="21798">MISEKELIFKPVTKAVWSDLEELFGKHGAYGGCWCMWWRIKRSDFNKQTGEGNRQALKNIVGSGTIPGILAYLKGKPIGWCSVAPRKQFPVLDRSPILKRVDAEPVWSIVCFFVAKSFRHRGLSGLLLKGAIEYAKQNGATIIEAYPVDKKSSKNTSLDAFTGFVQNFLRMGFKEVMRRSDTRPILRYYIQS</sequence>
<dbReference type="PROSITE" id="PS51186">
    <property type="entry name" value="GNAT"/>
    <property type="match status" value="1"/>
</dbReference>
<dbReference type="EMBL" id="LJVE01000004">
    <property type="protein sequence ID" value="KPL15844.1"/>
    <property type="molecule type" value="Genomic_DNA"/>
</dbReference>
<dbReference type="Proteomes" id="UP000050975">
    <property type="component" value="Unassembled WGS sequence"/>
</dbReference>
<reference evidence="2 3" key="1">
    <citation type="journal article" date="2015" name="Microbiome">
        <title>Genomic resolution of linkages in carbon, nitrogen, and sulfur cycling among widespread estuary sediment bacteria.</title>
        <authorList>
            <person name="Baker B.J."/>
            <person name="Lazar C.S."/>
            <person name="Teske A.P."/>
            <person name="Dick G.J."/>
        </authorList>
    </citation>
    <scope>NUCLEOTIDE SEQUENCE [LARGE SCALE GENOMIC DNA]</scope>
    <source>
        <strain evidence="2">SM1_77</strain>
    </source>
</reference>
<gene>
    <name evidence="2" type="ORF">AMJ74_00580</name>
</gene>
<protein>
    <recommendedName>
        <fullName evidence="1">N-acetyltransferase domain-containing protein</fullName>
    </recommendedName>
</protein>
<organism evidence="2 3">
    <name type="scientific">candidate division WOR_3 bacterium SM1_77</name>
    <dbReference type="NCBI Taxonomy" id="1703778"/>
    <lineage>
        <taxon>Bacteria</taxon>
        <taxon>Bacteria division WOR-3</taxon>
    </lineage>
</organism>
<proteinExistence type="predicted"/>
<dbReference type="AlphaFoldDB" id="A0A0S8K1J8"/>
<dbReference type="CDD" id="cd04301">
    <property type="entry name" value="NAT_SF"/>
    <property type="match status" value="1"/>
</dbReference>
<accession>A0A0S8K1J8</accession>
<dbReference type="InterPro" id="IPR016181">
    <property type="entry name" value="Acyl_CoA_acyltransferase"/>
</dbReference>
<dbReference type="Gene3D" id="3.40.630.30">
    <property type="match status" value="1"/>
</dbReference>
<evidence type="ECO:0000259" key="1">
    <source>
        <dbReference type="PROSITE" id="PS51186"/>
    </source>
</evidence>
<dbReference type="SUPFAM" id="SSF55729">
    <property type="entry name" value="Acyl-CoA N-acyltransferases (Nat)"/>
    <property type="match status" value="1"/>
</dbReference>
<feature type="domain" description="N-acetyltransferase" evidence="1">
    <location>
        <begin position="7"/>
        <end position="191"/>
    </location>
</feature>